<keyword evidence="2" id="KW-0472">Membrane</keyword>
<dbReference type="EMBL" id="ML976031">
    <property type="protein sequence ID" value="KAF1942806.1"/>
    <property type="molecule type" value="Genomic_DNA"/>
</dbReference>
<protein>
    <submittedName>
        <fullName evidence="3">Uncharacterized protein</fullName>
    </submittedName>
</protein>
<feature type="region of interest" description="Disordered" evidence="1">
    <location>
        <begin position="366"/>
        <end position="394"/>
    </location>
</feature>
<keyword evidence="2" id="KW-1133">Transmembrane helix</keyword>
<gene>
    <name evidence="3" type="ORF">EJ02DRAFT_157013</name>
</gene>
<dbReference type="OrthoDB" id="5361354at2759"/>
<evidence type="ECO:0000256" key="2">
    <source>
        <dbReference type="SAM" id="Phobius"/>
    </source>
</evidence>
<feature type="region of interest" description="Disordered" evidence="1">
    <location>
        <begin position="207"/>
        <end position="337"/>
    </location>
</feature>
<feature type="region of interest" description="Disordered" evidence="1">
    <location>
        <begin position="450"/>
        <end position="471"/>
    </location>
</feature>
<dbReference type="PANTHER" id="PTHR40623">
    <property type="entry name" value="INTEGRAL MEMBRANE PROTEIN"/>
    <property type="match status" value="1"/>
</dbReference>
<sequence length="471" mass="50272">MTNWFGSLQLAYKYIVVFLALLAITILGGFVKLFFIRRKLTKDKATELEAAGAKEDTVELNQREKDEGDLFGIRAIEAGFYAGVAQSRPTSRAGSVIGQSSMSTSTLVGANPSSPLMKGYSNNNSVLSLQLNAGQDAGAPPRASTPSGTKLRPSEAELNGRRNHNGTVDMSLQVPPSPGHPYGQPSDTYGSDDLISQRSVSPADLNEEHYAPAPTPKAHQASYHAADDSTPKSQAASFNNSRNQSPVPGSASAPPTTRLPTIPGTALRKESRSPSPEYNAPRVQVHQPNSEPATSSSIPTFQIQPTAYSPTTTQHRQHNRDESDASSRYSGGGNNRHSTFQAYQAFQTHEDRSTSAASKASTESYNYNLSSSDGSGRTSVLLSSDKASSDTESRPSHVSALLVPGQLAAKDARLSEFYDAYYRNSQIGVPMPVGGETKPVERQSTIVEVDSPLPSPMFKTTPPAGHPGAAF</sequence>
<accession>A0A6A5SW63</accession>
<dbReference type="AlphaFoldDB" id="A0A6A5SW63"/>
<organism evidence="3 4">
    <name type="scientific">Clathrospora elynae</name>
    <dbReference type="NCBI Taxonomy" id="706981"/>
    <lineage>
        <taxon>Eukaryota</taxon>
        <taxon>Fungi</taxon>
        <taxon>Dikarya</taxon>
        <taxon>Ascomycota</taxon>
        <taxon>Pezizomycotina</taxon>
        <taxon>Dothideomycetes</taxon>
        <taxon>Pleosporomycetidae</taxon>
        <taxon>Pleosporales</taxon>
        <taxon>Diademaceae</taxon>
        <taxon>Clathrospora</taxon>
    </lineage>
</organism>
<evidence type="ECO:0000313" key="3">
    <source>
        <dbReference type="EMBL" id="KAF1942806.1"/>
    </source>
</evidence>
<evidence type="ECO:0000256" key="1">
    <source>
        <dbReference type="SAM" id="MobiDB-lite"/>
    </source>
</evidence>
<dbReference type="PANTHER" id="PTHR40623:SF1">
    <property type="match status" value="1"/>
</dbReference>
<feature type="compositionally biased region" description="Polar residues" evidence="1">
    <location>
        <begin position="231"/>
        <end position="259"/>
    </location>
</feature>
<feature type="transmembrane region" description="Helical" evidence="2">
    <location>
        <begin position="12"/>
        <end position="35"/>
    </location>
</feature>
<feature type="compositionally biased region" description="Polar residues" evidence="1">
    <location>
        <begin position="366"/>
        <end position="386"/>
    </location>
</feature>
<feature type="region of interest" description="Disordered" evidence="1">
    <location>
        <begin position="134"/>
        <end position="195"/>
    </location>
</feature>
<name>A0A6A5SW63_9PLEO</name>
<dbReference type="Proteomes" id="UP000800038">
    <property type="component" value="Unassembled WGS sequence"/>
</dbReference>
<keyword evidence="2" id="KW-0812">Transmembrane</keyword>
<evidence type="ECO:0000313" key="4">
    <source>
        <dbReference type="Proteomes" id="UP000800038"/>
    </source>
</evidence>
<reference evidence="3" key="1">
    <citation type="journal article" date="2020" name="Stud. Mycol.">
        <title>101 Dothideomycetes genomes: a test case for predicting lifestyles and emergence of pathogens.</title>
        <authorList>
            <person name="Haridas S."/>
            <person name="Albert R."/>
            <person name="Binder M."/>
            <person name="Bloem J."/>
            <person name="Labutti K."/>
            <person name="Salamov A."/>
            <person name="Andreopoulos B."/>
            <person name="Baker S."/>
            <person name="Barry K."/>
            <person name="Bills G."/>
            <person name="Bluhm B."/>
            <person name="Cannon C."/>
            <person name="Castanera R."/>
            <person name="Culley D."/>
            <person name="Daum C."/>
            <person name="Ezra D."/>
            <person name="Gonzalez J."/>
            <person name="Henrissat B."/>
            <person name="Kuo A."/>
            <person name="Liang C."/>
            <person name="Lipzen A."/>
            <person name="Lutzoni F."/>
            <person name="Magnuson J."/>
            <person name="Mondo S."/>
            <person name="Nolan M."/>
            <person name="Ohm R."/>
            <person name="Pangilinan J."/>
            <person name="Park H.-J."/>
            <person name="Ramirez L."/>
            <person name="Alfaro M."/>
            <person name="Sun H."/>
            <person name="Tritt A."/>
            <person name="Yoshinaga Y."/>
            <person name="Zwiers L.-H."/>
            <person name="Turgeon B."/>
            <person name="Goodwin S."/>
            <person name="Spatafora J."/>
            <person name="Crous P."/>
            <person name="Grigoriev I."/>
        </authorList>
    </citation>
    <scope>NUCLEOTIDE SEQUENCE</scope>
    <source>
        <strain evidence="3">CBS 161.51</strain>
    </source>
</reference>
<feature type="compositionally biased region" description="Polar residues" evidence="1">
    <location>
        <begin position="185"/>
        <end position="195"/>
    </location>
</feature>
<feature type="compositionally biased region" description="Polar residues" evidence="1">
    <location>
        <begin position="286"/>
        <end position="314"/>
    </location>
</feature>
<proteinExistence type="predicted"/>
<keyword evidence="4" id="KW-1185">Reference proteome</keyword>